<dbReference type="EMBL" id="JAUSRO010000005">
    <property type="protein sequence ID" value="MDP9899512.1"/>
    <property type="molecule type" value="Genomic_DNA"/>
</dbReference>
<evidence type="ECO:0000313" key="2">
    <source>
        <dbReference type="Proteomes" id="UP001226867"/>
    </source>
</evidence>
<organism evidence="1 2">
    <name type="scientific">Variovorax ginsengisoli</name>
    <dbReference type="NCBI Taxonomy" id="363844"/>
    <lineage>
        <taxon>Bacteria</taxon>
        <taxon>Pseudomonadati</taxon>
        <taxon>Pseudomonadota</taxon>
        <taxon>Betaproteobacteria</taxon>
        <taxon>Burkholderiales</taxon>
        <taxon>Comamonadaceae</taxon>
        <taxon>Variovorax</taxon>
    </lineage>
</organism>
<gene>
    <name evidence="1" type="ORF">J2W36_001763</name>
</gene>
<dbReference type="Proteomes" id="UP001226867">
    <property type="component" value="Unassembled WGS sequence"/>
</dbReference>
<reference evidence="1 2" key="1">
    <citation type="submission" date="2023-07" db="EMBL/GenBank/DDBJ databases">
        <title>Sorghum-associated microbial communities from plants grown in Nebraska, USA.</title>
        <authorList>
            <person name="Schachtman D."/>
        </authorList>
    </citation>
    <scope>NUCLEOTIDE SEQUENCE [LARGE SCALE GENOMIC DNA]</scope>
    <source>
        <strain evidence="1 2">DS1607</strain>
    </source>
</reference>
<keyword evidence="2" id="KW-1185">Reference proteome</keyword>
<name>A0ABT9S815_9BURK</name>
<evidence type="ECO:0000313" key="1">
    <source>
        <dbReference type="EMBL" id="MDP9899512.1"/>
    </source>
</evidence>
<protein>
    <submittedName>
        <fullName evidence="1">Uncharacterized protein</fullName>
    </submittedName>
</protein>
<proteinExistence type="predicted"/>
<comment type="caution">
    <text evidence="1">The sequence shown here is derived from an EMBL/GenBank/DDBJ whole genome shotgun (WGS) entry which is preliminary data.</text>
</comment>
<dbReference type="RefSeq" id="WP_307689333.1">
    <property type="nucleotide sequence ID" value="NZ_JAUSRO010000005.1"/>
</dbReference>
<accession>A0ABT9S815</accession>
<sequence length="67" mass="7574">MRLRRAWGAPLLRRPCADVAAQDLRYTQPLQRLGDQIVVVPHSATHHVYLIRTAGGCVSVMKEMIYS</sequence>